<evidence type="ECO:0000256" key="6">
    <source>
        <dbReference type="ARBA" id="ARBA00022989"/>
    </source>
</evidence>
<protein>
    <recommendedName>
        <fullName evidence="9">C2 domain-containing protein</fullName>
    </recommendedName>
</protein>
<keyword evidence="7 8" id="KW-0472">Membrane</keyword>
<evidence type="ECO:0000256" key="4">
    <source>
        <dbReference type="ARBA" id="ARBA00022737"/>
    </source>
</evidence>
<evidence type="ECO:0000256" key="1">
    <source>
        <dbReference type="ARBA" id="ARBA00004141"/>
    </source>
</evidence>
<proteinExistence type="inferred from homology"/>
<keyword evidence="4" id="KW-0677">Repeat</keyword>
<evidence type="ECO:0000256" key="8">
    <source>
        <dbReference type="SAM" id="Phobius"/>
    </source>
</evidence>
<comment type="similarity">
    <text evidence="2">Belongs to the MCTP family.</text>
</comment>
<dbReference type="SUPFAM" id="SSF49562">
    <property type="entry name" value="C2 domain (Calcium/lipid-binding domain, CaLB)"/>
    <property type="match status" value="3"/>
</dbReference>
<feature type="domain" description="C2" evidence="9">
    <location>
        <begin position="201"/>
        <end position="286"/>
    </location>
</feature>
<evidence type="ECO:0000256" key="7">
    <source>
        <dbReference type="ARBA" id="ARBA00023136"/>
    </source>
</evidence>
<dbReference type="EMBL" id="JARPOI010000017">
    <property type="protein sequence ID" value="KAJ9139549.1"/>
    <property type="molecule type" value="Genomic_DNA"/>
</dbReference>
<gene>
    <name evidence="10" type="ORF">P3X46_030275</name>
</gene>
<keyword evidence="3 8" id="KW-0812">Transmembrane</keyword>
<accession>A0ABQ9KID1</accession>
<comment type="caution">
    <text evidence="10">The sequence shown here is derived from an EMBL/GenBank/DDBJ whole genome shotgun (WGS) entry which is preliminary data.</text>
</comment>
<keyword evidence="11" id="KW-1185">Reference proteome</keyword>
<comment type="subcellular location">
    <subcellularLocation>
        <location evidence="1">Membrane</location>
        <topology evidence="1">Multi-pass membrane protein</topology>
    </subcellularLocation>
</comment>
<feature type="transmembrane region" description="Helical" evidence="8">
    <location>
        <begin position="668"/>
        <end position="697"/>
    </location>
</feature>
<dbReference type="Pfam" id="PF00168">
    <property type="entry name" value="C2"/>
    <property type="match status" value="3"/>
</dbReference>
<sequence>MLSKQKPKEDYSLKETTPNIGTRNITAANHKLSLVEERQYVHVRIAKAKILPVNNATGTCDPFVELKIGNCKETTRFLGKTSNPEWNQVFAFTKDGLQTRIADILVRDKELVNNKLIGGVSFDIADIPTRFPPDGPLAPQWYRLEDRNGVKVLGELMLAVWIGNQADDAFSVAWHADTAAVSSQSVSNTRSKIYVSPRLWYLRVDVIGAQDLVPTDRNRKPQVYVKAILGNIVLRSRELIFVAAEPFDDPLILSVEDKIGGNKEECLGRCVIALQNVDKRLLPPAMGDKWINLERHVEGVEEKKEEKFASRLHLKVFLDGLWPDKIGILELGISKAEGLLPMKSKDGRGTTDAYCVAKYWQKWVRTTTVIDSLAPKWNEQYYWDVYDPYTVITIGIFDNSYLGADDNINGGTKDPRIGKVRIRLSTLETDRIYTHSYPLIVLQSNGLRKMGELHLAVKFTCTSLLNLLYTYTQPLLPRMLTLAHYQFVCLRLGRVDPPLKKEVVEYMLDTAANMRSLRRGKANCERVMRCLSGIVGFWKRFDSLCQWKNPVATIAVYWGFLVLVISPRLMLPACFFSLFMVGVWRYLKRPRHPPHMDTKLSHAETAHPDELDEEFDPFPTSKAGEVVKKRYDKLRSMAGRLMTMMGDLATQLERVHAVLSWRDPRATLMFLVFCVIGGFVVYLYSLRYLIILMGTYVMRPTRMRAKLPSLPQNFLRRLPAKTDTML</sequence>
<evidence type="ECO:0000313" key="10">
    <source>
        <dbReference type="EMBL" id="KAJ9139549.1"/>
    </source>
</evidence>
<dbReference type="InterPro" id="IPR035892">
    <property type="entry name" value="C2_domain_sf"/>
</dbReference>
<keyword evidence="5" id="KW-0106">Calcium</keyword>
<evidence type="ECO:0000259" key="9">
    <source>
        <dbReference type="SMART" id="SM00239"/>
    </source>
</evidence>
<name>A0ABQ9KID1_HEVBR</name>
<dbReference type="InterPro" id="IPR047257">
    <property type="entry name" value="C2B_MCTP_PRT_plant"/>
</dbReference>
<dbReference type="InterPro" id="IPR013583">
    <property type="entry name" value="MCTP_C"/>
</dbReference>
<evidence type="ECO:0000256" key="2">
    <source>
        <dbReference type="ARBA" id="ARBA00007923"/>
    </source>
</evidence>
<evidence type="ECO:0000256" key="5">
    <source>
        <dbReference type="ARBA" id="ARBA00022837"/>
    </source>
</evidence>
<dbReference type="Pfam" id="PF08372">
    <property type="entry name" value="PRT_C"/>
    <property type="match status" value="1"/>
</dbReference>
<organism evidence="10 11">
    <name type="scientific">Hevea brasiliensis</name>
    <name type="common">Para rubber tree</name>
    <name type="synonym">Siphonia brasiliensis</name>
    <dbReference type="NCBI Taxonomy" id="3981"/>
    <lineage>
        <taxon>Eukaryota</taxon>
        <taxon>Viridiplantae</taxon>
        <taxon>Streptophyta</taxon>
        <taxon>Embryophyta</taxon>
        <taxon>Tracheophyta</taxon>
        <taxon>Spermatophyta</taxon>
        <taxon>Magnoliopsida</taxon>
        <taxon>eudicotyledons</taxon>
        <taxon>Gunneridae</taxon>
        <taxon>Pentapetalae</taxon>
        <taxon>rosids</taxon>
        <taxon>fabids</taxon>
        <taxon>Malpighiales</taxon>
        <taxon>Euphorbiaceae</taxon>
        <taxon>Crotonoideae</taxon>
        <taxon>Micrandreae</taxon>
        <taxon>Hevea</taxon>
    </lineage>
</organism>
<dbReference type="PANTHER" id="PTHR31425:SF23">
    <property type="entry name" value="C2 DOMAIN-CONTAINING PROTEIN"/>
    <property type="match status" value="1"/>
</dbReference>
<dbReference type="PANTHER" id="PTHR31425">
    <property type="entry name" value="PHOSPHORIBOSYLANTHRANILATE TRANSFERASE ISOFORM 1"/>
    <property type="match status" value="1"/>
</dbReference>
<feature type="domain" description="C2" evidence="9">
    <location>
        <begin position="40"/>
        <end position="136"/>
    </location>
</feature>
<evidence type="ECO:0000256" key="3">
    <source>
        <dbReference type="ARBA" id="ARBA00022692"/>
    </source>
</evidence>
<dbReference type="InterPro" id="IPR047259">
    <property type="entry name" value="QUIRKY-like"/>
</dbReference>
<dbReference type="SMART" id="SM00239">
    <property type="entry name" value="C2"/>
    <property type="match status" value="3"/>
</dbReference>
<keyword evidence="6 8" id="KW-1133">Transmembrane helix</keyword>
<dbReference type="InterPro" id="IPR000008">
    <property type="entry name" value="C2_dom"/>
</dbReference>
<feature type="domain" description="C2" evidence="9">
    <location>
        <begin position="328"/>
        <end position="436"/>
    </location>
</feature>
<reference evidence="10" key="1">
    <citation type="journal article" date="2023" name="Plant Biotechnol. J.">
        <title>Chromosome-level wild Hevea brasiliensis genome provides new tools for genomic-assisted breeding and valuable loci to elevate rubber yield.</title>
        <authorList>
            <person name="Cheng H."/>
            <person name="Song X."/>
            <person name="Hu Y."/>
            <person name="Wu T."/>
            <person name="Yang Q."/>
            <person name="An Z."/>
            <person name="Feng S."/>
            <person name="Deng Z."/>
            <person name="Wu W."/>
            <person name="Zeng X."/>
            <person name="Tu M."/>
            <person name="Wang X."/>
            <person name="Huang H."/>
        </authorList>
    </citation>
    <scope>NUCLEOTIDE SEQUENCE</scope>
    <source>
        <strain evidence="10">MT/VB/25A 57/8</strain>
    </source>
</reference>
<dbReference type="Proteomes" id="UP001174677">
    <property type="component" value="Chromosome 17"/>
</dbReference>
<dbReference type="InterPro" id="IPR047255">
    <property type="entry name" value="C2D_MCTP_PRT_plant"/>
</dbReference>
<dbReference type="Gene3D" id="2.60.40.150">
    <property type="entry name" value="C2 domain"/>
    <property type="match status" value="3"/>
</dbReference>
<evidence type="ECO:0000313" key="11">
    <source>
        <dbReference type="Proteomes" id="UP001174677"/>
    </source>
</evidence>
<dbReference type="CDD" id="cd08378">
    <property type="entry name" value="C2B_MCTP_PRT_plant"/>
    <property type="match status" value="1"/>
</dbReference>
<dbReference type="CDD" id="cd08379">
    <property type="entry name" value="C2D_MCTP_PRT_plant"/>
    <property type="match status" value="1"/>
</dbReference>